<gene>
    <name evidence="2" type="ORF">HanXRQr2_Chr11g0486581</name>
    <name evidence="1" type="ORF">HanXRQr2_Chr14g0653811</name>
</gene>
<protein>
    <submittedName>
        <fullName evidence="2">Uncharacterized protein</fullName>
    </submittedName>
</protein>
<reference evidence="2" key="2">
    <citation type="submission" date="2020-06" db="EMBL/GenBank/DDBJ databases">
        <title>Helianthus annuus Genome sequencing and assembly Release 2.</title>
        <authorList>
            <person name="Gouzy J."/>
            <person name="Langlade N."/>
            <person name="Munos S."/>
        </authorList>
    </citation>
    <scope>NUCLEOTIDE SEQUENCE</scope>
    <source>
        <tissue evidence="2">Leaves</tissue>
    </source>
</reference>
<dbReference type="EMBL" id="MNCJ02000326">
    <property type="protein sequence ID" value="KAF5781680.1"/>
    <property type="molecule type" value="Genomic_DNA"/>
</dbReference>
<evidence type="ECO:0000313" key="3">
    <source>
        <dbReference type="Proteomes" id="UP000215914"/>
    </source>
</evidence>
<dbReference type="AlphaFoldDB" id="A0A9K3HP94"/>
<name>A0A9K3HP94_HELAN</name>
<evidence type="ECO:0000313" key="1">
    <source>
        <dbReference type="EMBL" id="KAF5769926.1"/>
    </source>
</evidence>
<comment type="caution">
    <text evidence="2">The sequence shown here is derived from an EMBL/GenBank/DDBJ whole genome shotgun (WGS) entry which is preliminary data.</text>
</comment>
<sequence>MIVPHNLQSFNMHPLHNSPSFLKLIDEDDPIFLVKSFFQTPSPTRNY</sequence>
<dbReference type="Proteomes" id="UP000215914">
    <property type="component" value="Unassembled WGS sequence"/>
</dbReference>
<organism evidence="2 3">
    <name type="scientific">Helianthus annuus</name>
    <name type="common">Common sunflower</name>
    <dbReference type="NCBI Taxonomy" id="4232"/>
    <lineage>
        <taxon>Eukaryota</taxon>
        <taxon>Viridiplantae</taxon>
        <taxon>Streptophyta</taxon>
        <taxon>Embryophyta</taxon>
        <taxon>Tracheophyta</taxon>
        <taxon>Spermatophyta</taxon>
        <taxon>Magnoliopsida</taxon>
        <taxon>eudicotyledons</taxon>
        <taxon>Gunneridae</taxon>
        <taxon>Pentapetalae</taxon>
        <taxon>asterids</taxon>
        <taxon>campanulids</taxon>
        <taxon>Asterales</taxon>
        <taxon>Asteraceae</taxon>
        <taxon>Asteroideae</taxon>
        <taxon>Heliantheae alliance</taxon>
        <taxon>Heliantheae</taxon>
        <taxon>Helianthus</taxon>
    </lineage>
</organism>
<dbReference type="Gramene" id="mRNA:HanXRQr2_Chr14g0653811">
    <property type="protein sequence ID" value="mRNA:HanXRQr2_Chr14g0653811"/>
    <property type="gene ID" value="HanXRQr2_Chr14g0653811"/>
</dbReference>
<proteinExistence type="predicted"/>
<evidence type="ECO:0000313" key="2">
    <source>
        <dbReference type="EMBL" id="KAF5781680.1"/>
    </source>
</evidence>
<accession>A0A9K3HP94</accession>
<reference evidence="2" key="1">
    <citation type="journal article" date="2017" name="Nature">
        <title>The sunflower genome provides insights into oil metabolism, flowering and Asterid evolution.</title>
        <authorList>
            <person name="Badouin H."/>
            <person name="Gouzy J."/>
            <person name="Grassa C.J."/>
            <person name="Murat F."/>
            <person name="Staton S.E."/>
            <person name="Cottret L."/>
            <person name="Lelandais-Briere C."/>
            <person name="Owens G.L."/>
            <person name="Carrere S."/>
            <person name="Mayjonade B."/>
            <person name="Legrand L."/>
            <person name="Gill N."/>
            <person name="Kane N.C."/>
            <person name="Bowers J.E."/>
            <person name="Hubner S."/>
            <person name="Bellec A."/>
            <person name="Berard A."/>
            <person name="Berges H."/>
            <person name="Blanchet N."/>
            <person name="Boniface M.C."/>
            <person name="Brunel D."/>
            <person name="Catrice O."/>
            <person name="Chaidir N."/>
            <person name="Claudel C."/>
            <person name="Donnadieu C."/>
            <person name="Faraut T."/>
            <person name="Fievet G."/>
            <person name="Helmstetter N."/>
            <person name="King M."/>
            <person name="Knapp S.J."/>
            <person name="Lai Z."/>
            <person name="Le Paslier M.C."/>
            <person name="Lippi Y."/>
            <person name="Lorenzon L."/>
            <person name="Mandel J.R."/>
            <person name="Marage G."/>
            <person name="Marchand G."/>
            <person name="Marquand E."/>
            <person name="Bret-Mestries E."/>
            <person name="Morien E."/>
            <person name="Nambeesan S."/>
            <person name="Nguyen T."/>
            <person name="Pegot-Espagnet P."/>
            <person name="Pouilly N."/>
            <person name="Raftis F."/>
            <person name="Sallet E."/>
            <person name="Schiex T."/>
            <person name="Thomas J."/>
            <person name="Vandecasteele C."/>
            <person name="Vares D."/>
            <person name="Vear F."/>
            <person name="Vautrin S."/>
            <person name="Crespi M."/>
            <person name="Mangin B."/>
            <person name="Burke J.M."/>
            <person name="Salse J."/>
            <person name="Munos S."/>
            <person name="Vincourt P."/>
            <person name="Rieseberg L.H."/>
            <person name="Langlade N.B."/>
        </authorList>
    </citation>
    <scope>NUCLEOTIDE SEQUENCE</scope>
    <source>
        <tissue evidence="2">Leaves</tissue>
    </source>
</reference>
<keyword evidence="3" id="KW-1185">Reference proteome</keyword>
<dbReference type="Gramene" id="mRNA:HanXRQr2_Chr11g0486581">
    <property type="protein sequence ID" value="mRNA:HanXRQr2_Chr11g0486581"/>
    <property type="gene ID" value="HanXRQr2_Chr11g0486581"/>
</dbReference>
<dbReference type="EMBL" id="MNCJ02000329">
    <property type="protein sequence ID" value="KAF5769926.1"/>
    <property type="molecule type" value="Genomic_DNA"/>
</dbReference>